<dbReference type="PROSITE" id="PS50303">
    <property type="entry name" value="PUM_HD"/>
    <property type="match status" value="1"/>
</dbReference>
<keyword evidence="1" id="KW-0677">Repeat</keyword>
<dbReference type="InterPro" id="IPR011989">
    <property type="entry name" value="ARM-like"/>
</dbReference>
<dbReference type="Pfam" id="PF00806">
    <property type="entry name" value="PUF"/>
    <property type="match status" value="2"/>
</dbReference>
<dbReference type="AlphaFoldDB" id="A0AAW0DEZ8"/>
<dbReference type="Gene3D" id="1.25.10.10">
    <property type="entry name" value="Leucine-rich Repeat Variant"/>
    <property type="match status" value="1"/>
</dbReference>
<dbReference type="InterPro" id="IPR001313">
    <property type="entry name" value="Pumilio_RNA-bd_rpt"/>
</dbReference>
<feature type="repeat" description="Pumilio" evidence="2">
    <location>
        <begin position="326"/>
        <end position="351"/>
    </location>
</feature>
<feature type="region of interest" description="Disordered" evidence="3">
    <location>
        <begin position="67"/>
        <end position="88"/>
    </location>
</feature>
<evidence type="ECO:0000256" key="3">
    <source>
        <dbReference type="SAM" id="MobiDB-lite"/>
    </source>
</evidence>
<dbReference type="EMBL" id="JAYKXP010000013">
    <property type="protein sequence ID" value="KAK7051294.1"/>
    <property type="molecule type" value="Genomic_DNA"/>
</dbReference>
<feature type="repeat" description="Pumilio" evidence="2">
    <location>
        <begin position="290"/>
        <end position="325"/>
    </location>
</feature>
<feature type="region of interest" description="Disordered" evidence="3">
    <location>
        <begin position="1"/>
        <end position="26"/>
    </location>
</feature>
<evidence type="ECO:0000259" key="4">
    <source>
        <dbReference type="PROSITE" id="PS50303"/>
    </source>
</evidence>
<comment type="caution">
    <text evidence="5">The sequence shown here is derived from an EMBL/GenBank/DDBJ whole genome shotgun (WGS) entry which is preliminary data.</text>
</comment>
<organism evidence="5 6">
    <name type="scientific">Paramarasmius palmivorus</name>
    <dbReference type="NCBI Taxonomy" id="297713"/>
    <lineage>
        <taxon>Eukaryota</taxon>
        <taxon>Fungi</taxon>
        <taxon>Dikarya</taxon>
        <taxon>Basidiomycota</taxon>
        <taxon>Agaricomycotina</taxon>
        <taxon>Agaricomycetes</taxon>
        <taxon>Agaricomycetidae</taxon>
        <taxon>Agaricales</taxon>
        <taxon>Marasmiineae</taxon>
        <taxon>Marasmiaceae</taxon>
        <taxon>Paramarasmius</taxon>
    </lineage>
</organism>
<evidence type="ECO:0000256" key="1">
    <source>
        <dbReference type="ARBA" id="ARBA00022737"/>
    </source>
</evidence>
<protein>
    <submittedName>
        <fullName evidence="5">mRNA binding protein puf3</fullName>
    </submittedName>
</protein>
<feature type="region of interest" description="Disordered" evidence="3">
    <location>
        <begin position="121"/>
        <end position="150"/>
    </location>
</feature>
<dbReference type="InterPro" id="IPR033133">
    <property type="entry name" value="PUM-HD"/>
</dbReference>
<dbReference type="GO" id="GO:0003730">
    <property type="term" value="F:mRNA 3'-UTR binding"/>
    <property type="evidence" value="ECO:0007669"/>
    <property type="project" value="TreeGrafter"/>
</dbReference>
<evidence type="ECO:0000313" key="6">
    <source>
        <dbReference type="Proteomes" id="UP001383192"/>
    </source>
</evidence>
<feature type="compositionally biased region" description="Polar residues" evidence="3">
    <location>
        <begin position="76"/>
        <end position="85"/>
    </location>
</feature>
<dbReference type="PROSITE" id="PS50302">
    <property type="entry name" value="PUM"/>
    <property type="match status" value="2"/>
</dbReference>
<evidence type="ECO:0000313" key="5">
    <source>
        <dbReference type="EMBL" id="KAK7051294.1"/>
    </source>
</evidence>
<dbReference type="SUPFAM" id="SSF48371">
    <property type="entry name" value="ARM repeat"/>
    <property type="match status" value="1"/>
</dbReference>
<dbReference type="InterPro" id="IPR016024">
    <property type="entry name" value="ARM-type_fold"/>
</dbReference>
<dbReference type="GO" id="GO:0010608">
    <property type="term" value="P:post-transcriptional regulation of gene expression"/>
    <property type="evidence" value="ECO:0007669"/>
    <property type="project" value="TreeGrafter"/>
</dbReference>
<name>A0AAW0DEZ8_9AGAR</name>
<dbReference type="PANTHER" id="PTHR12537">
    <property type="entry name" value="RNA BINDING PROTEIN PUMILIO-RELATED"/>
    <property type="match status" value="1"/>
</dbReference>
<keyword evidence="6" id="KW-1185">Reference proteome</keyword>
<feature type="compositionally biased region" description="Low complexity" evidence="3">
    <location>
        <begin position="121"/>
        <end position="140"/>
    </location>
</feature>
<accession>A0AAW0DEZ8</accession>
<gene>
    <name evidence="5" type="primary">PUF3_1</name>
    <name evidence="5" type="ORF">VNI00_004794</name>
</gene>
<dbReference type="PANTHER" id="PTHR12537:SF12">
    <property type="entry name" value="MATERNAL PROTEIN PUMILIO"/>
    <property type="match status" value="1"/>
</dbReference>
<dbReference type="GO" id="GO:0005737">
    <property type="term" value="C:cytoplasm"/>
    <property type="evidence" value="ECO:0007669"/>
    <property type="project" value="TreeGrafter"/>
</dbReference>
<feature type="compositionally biased region" description="Polar residues" evidence="3">
    <location>
        <begin position="13"/>
        <end position="26"/>
    </location>
</feature>
<reference evidence="5 6" key="1">
    <citation type="submission" date="2024-01" db="EMBL/GenBank/DDBJ databases">
        <title>A draft genome for a cacao thread blight-causing isolate of Paramarasmius palmivorus.</title>
        <authorList>
            <person name="Baruah I.K."/>
            <person name="Bukari Y."/>
            <person name="Amoako-Attah I."/>
            <person name="Meinhardt L.W."/>
            <person name="Bailey B.A."/>
            <person name="Cohen S.P."/>
        </authorList>
    </citation>
    <scope>NUCLEOTIDE SEQUENCE [LARGE SCALE GENOMIC DNA]</scope>
    <source>
        <strain evidence="5 6">GH-12</strain>
    </source>
</reference>
<evidence type="ECO:0000256" key="2">
    <source>
        <dbReference type="PROSITE-ProRule" id="PRU00317"/>
    </source>
</evidence>
<dbReference type="Proteomes" id="UP001383192">
    <property type="component" value="Unassembled WGS sequence"/>
</dbReference>
<feature type="domain" description="PUM-HD" evidence="4">
    <location>
        <begin position="270"/>
        <end position="351"/>
    </location>
</feature>
<sequence length="351" mass="39035">MTKNNHHKKRLGSSVTVEATKSQSSLHTQNLPVVLGDQAQLSPTCEPHFWSGGYTRLRKMKGHAIPDPEVEKGDYPSQTCTSHGQYDSEEVATLKRRCPENPVEELQLRLQTDQPFNLWSAKNSVQSSSQSRGQSFRAPQALPPPPNALSVHEPQASIATRLPSPATYQDEYSMANNLFTPWPRGLPGIYPAAQFVPTFQSWGLPIPQERGHVFCGGGSWAPQAFQGQMGSILPVLVYPPSNPLPEHYQLFMYPWNHWPATVATDPSPDTRSPKLAAFHSRQSAEWLLQDIAGSIAEFSQDRYGCKLVQARIATASDVEVQIIMDELVSTGAALQLMFDFFGNYVIQKMFD</sequence>
<feature type="compositionally biased region" description="Basic residues" evidence="3">
    <location>
        <begin position="1"/>
        <end position="11"/>
    </location>
</feature>
<proteinExistence type="predicted"/>